<dbReference type="Proteomes" id="UP001056120">
    <property type="component" value="Linkage Group LG21"/>
</dbReference>
<gene>
    <name evidence="1" type="ORF">L1987_64359</name>
</gene>
<keyword evidence="2" id="KW-1185">Reference proteome</keyword>
<proteinExistence type="predicted"/>
<sequence>MEKALSRYGVNHRFSTAYHPQTSGQVEVTNRGIKLIFEETVVQNQKDWSDRLDDALWAFRTTYKTPIGTTPFRLIYGKACHLPVELLHKAYWVLKAVNLDLESASENRFTQIHELDELRNQAYANSTIYKELTKSLHDRCLKDKKEF</sequence>
<accession>A0ACB9CFR2</accession>
<reference evidence="1 2" key="2">
    <citation type="journal article" date="2022" name="Mol. Ecol. Resour.">
        <title>The genomes of chicory, endive, great burdock and yacon provide insights into Asteraceae paleo-polyploidization history and plant inulin production.</title>
        <authorList>
            <person name="Fan W."/>
            <person name="Wang S."/>
            <person name="Wang H."/>
            <person name="Wang A."/>
            <person name="Jiang F."/>
            <person name="Liu H."/>
            <person name="Zhao H."/>
            <person name="Xu D."/>
            <person name="Zhang Y."/>
        </authorList>
    </citation>
    <scope>NUCLEOTIDE SEQUENCE [LARGE SCALE GENOMIC DNA]</scope>
    <source>
        <strain evidence="2">cv. Yunnan</strain>
        <tissue evidence="1">Leaves</tissue>
    </source>
</reference>
<comment type="caution">
    <text evidence="1">The sequence shown here is derived from an EMBL/GenBank/DDBJ whole genome shotgun (WGS) entry which is preliminary data.</text>
</comment>
<reference evidence="2" key="1">
    <citation type="journal article" date="2022" name="Mol. Ecol. Resour.">
        <title>The genomes of chicory, endive, great burdock and yacon provide insights into Asteraceae palaeo-polyploidization history and plant inulin production.</title>
        <authorList>
            <person name="Fan W."/>
            <person name="Wang S."/>
            <person name="Wang H."/>
            <person name="Wang A."/>
            <person name="Jiang F."/>
            <person name="Liu H."/>
            <person name="Zhao H."/>
            <person name="Xu D."/>
            <person name="Zhang Y."/>
        </authorList>
    </citation>
    <scope>NUCLEOTIDE SEQUENCE [LARGE SCALE GENOMIC DNA]</scope>
    <source>
        <strain evidence="2">cv. Yunnan</strain>
    </source>
</reference>
<name>A0ACB9CFR2_9ASTR</name>
<evidence type="ECO:0000313" key="1">
    <source>
        <dbReference type="EMBL" id="KAI3733141.1"/>
    </source>
</evidence>
<evidence type="ECO:0000313" key="2">
    <source>
        <dbReference type="Proteomes" id="UP001056120"/>
    </source>
</evidence>
<organism evidence="1 2">
    <name type="scientific">Smallanthus sonchifolius</name>
    <dbReference type="NCBI Taxonomy" id="185202"/>
    <lineage>
        <taxon>Eukaryota</taxon>
        <taxon>Viridiplantae</taxon>
        <taxon>Streptophyta</taxon>
        <taxon>Embryophyta</taxon>
        <taxon>Tracheophyta</taxon>
        <taxon>Spermatophyta</taxon>
        <taxon>Magnoliopsida</taxon>
        <taxon>eudicotyledons</taxon>
        <taxon>Gunneridae</taxon>
        <taxon>Pentapetalae</taxon>
        <taxon>asterids</taxon>
        <taxon>campanulids</taxon>
        <taxon>Asterales</taxon>
        <taxon>Asteraceae</taxon>
        <taxon>Asteroideae</taxon>
        <taxon>Heliantheae alliance</taxon>
        <taxon>Millerieae</taxon>
        <taxon>Smallanthus</taxon>
    </lineage>
</organism>
<protein>
    <submittedName>
        <fullName evidence="1">Uncharacterized protein</fullName>
    </submittedName>
</protein>
<dbReference type="EMBL" id="CM042038">
    <property type="protein sequence ID" value="KAI3733141.1"/>
    <property type="molecule type" value="Genomic_DNA"/>
</dbReference>